<name>A0A1G7S8A5_9BACL</name>
<dbReference type="Proteomes" id="UP000198972">
    <property type="component" value="Unassembled WGS sequence"/>
</dbReference>
<gene>
    <name evidence="1" type="ORF">SAMN04488542_12913</name>
</gene>
<keyword evidence="2" id="KW-1185">Reference proteome</keyword>
<sequence length="150" mass="17263">MKSKLIQDACHLLQGEISPEAGIHLNLLEDDVQPMTDLLEQYDLHQLRARRLLSIYIAIKVALLRHSSCDESITGETLTRLVLDGDYLYSMYIQLCLEWNEYDLITHLAPVIKQIQIKRMDGKPDDDKLLKAFELFLKLDHSRNSASKAI</sequence>
<evidence type="ECO:0000313" key="2">
    <source>
        <dbReference type="Proteomes" id="UP000198972"/>
    </source>
</evidence>
<dbReference type="AlphaFoldDB" id="A0A1G7S8A5"/>
<organism evidence="1 2">
    <name type="scientific">Fontibacillus panacisegetis</name>
    <dbReference type="NCBI Taxonomy" id="670482"/>
    <lineage>
        <taxon>Bacteria</taxon>
        <taxon>Bacillati</taxon>
        <taxon>Bacillota</taxon>
        <taxon>Bacilli</taxon>
        <taxon>Bacillales</taxon>
        <taxon>Paenibacillaceae</taxon>
        <taxon>Fontibacillus</taxon>
    </lineage>
</organism>
<accession>A0A1G7S8A5</accession>
<dbReference type="EMBL" id="FNBG01000029">
    <property type="protein sequence ID" value="SDG19223.1"/>
    <property type="molecule type" value="Genomic_DNA"/>
</dbReference>
<reference evidence="1 2" key="1">
    <citation type="submission" date="2016-10" db="EMBL/GenBank/DDBJ databases">
        <authorList>
            <person name="de Groot N.N."/>
        </authorList>
    </citation>
    <scope>NUCLEOTIDE SEQUENCE [LARGE SCALE GENOMIC DNA]</scope>
    <source>
        <strain evidence="1 2">DSM 28129</strain>
    </source>
</reference>
<protein>
    <submittedName>
        <fullName evidence="1">Uncharacterized protein</fullName>
    </submittedName>
</protein>
<proteinExistence type="predicted"/>
<dbReference type="OrthoDB" id="2624238at2"/>
<evidence type="ECO:0000313" key="1">
    <source>
        <dbReference type="EMBL" id="SDG19223.1"/>
    </source>
</evidence>
<dbReference type="STRING" id="670482.SAMN04488542_12913"/>
<dbReference type="RefSeq" id="WP_091234853.1">
    <property type="nucleotide sequence ID" value="NZ_FNBG01000029.1"/>
</dbReference>